<dbReference type="HOGENOM" id="CLU_086905_0_0_10"/>
<protein>
    <recommendedName>
        <fullName evidence="3">DUF2764 domain-containing protein</fullName>
    </recommendedName>
</protein>
<organism evidence="1 2">
    <name type="scientific">Fermentimonas caenicola</name>
    <dbReference type="NCBI Taxonomy" id="1562970"/>
    <lineage>
        <taxon>Bacteria</taxon>
        <taxon>Pseudomonadati</taxon>
        <taxon>Bacteroidota</taxon>
        <taxon>Bacteroidia</taxon>
        <taxon>Bacteroidales</taxon>
        <taxon>Dysgonomonadaceae</taxon>
        <taxon>Fermentimonas</taxon>
    </lineage>
</organism>
<evidence type="ECO:0000313" key="1">
    <source>
        <dbReference type="EMBL" id="CEA16368.1"/>
    </source>
</evidence>
<dbReference type="Proteomes" id="UP000032417">
    <property type="component" value="Chromosome 1"/>
</dbReference>
<accession>A0A098C1S8</accession>
<evidence type="ECO:0000313" key="2">
    <source>
        <dbReference type="Proteomes" id="UP000032417"/>
    </source>
</evidence>
<dbReference type="STRING" id="1562970.ING2E5B_1620"/>
<dbReference type="EMBL" id="LN515532">
    <property type="protein sequence ID" value="CEA16368.1"/>
    <property type="molecule type" value="Genomic_DNA"/>
</dbReference>
<dbReference type="OrthoDB" id="9813754at2"/>
<dbReference type="Pfam" id="PF10962">
    <property type="entry name" value="DUF2764"/>
    <property type="match status" value="1"/>
</dbReference>
<reference evidence="1 2" key="1">
    <citation type="submission" date="2014-08" db="EMBL/GenBank/DDBJ databases">
        <authorList>
            <person name="Wibberg D."/>
        </authorList>
    </citation>
    <scope>NUCLEOTIDE SEQUENCE [LARGE SCALE GENOMIC DNA]</scope>
    <source>
        <strain evidence="2">ING2-E5B</strain>
    </source>
</reference>
<dbReference type="AlphaFoldDB" id="A0A098C1S8"/>
<keyword evidence="2" id="KW-1185">Reference proteome</keyword>
<evidence type="ECO:0008006" key="3">
    <source>
        <dbReference type="Google" id="ProtNLM"/>
    </source>
</evidence>
<sequence length="284" mass="33957">MLFKNQYYYFIAGLPDFTFDSMKLPFTVEEFVDMLEEELKPADLRLIRKYFLKHDNYNLLHLLENKDAVINLAGNLPREVLLEVISKVKEDIPVKEKGVPPYFEDFIRRWLSEEIHQEGARVWEDLLSSLYMDYGIEVKNSLMSGWFELNLNIGNIMTAIFARKYDLMVAKYIVGHNTIAKLIRENSNARDFGISQELDYFDILQRISEESDIYDRERKIDKFKWDWLEENTVFDYFNIEYIFAYLCKLQILERWVKLNAEEGEKVFRDLINSLKNETKLPDNF</sequence>
<dbReference type="InterPro" id="IPR024492">
    <property type="entry name" value="DUF2764"/>
</dbReference>
<dbReference type="KEGG" id="pbt:ING2E5B_1620"/>
<proteinExistence type="predicted"/>
<gene>
    <name evidence="1" type="ORF">ING2E5B_1620</name>
</gene>
<name>A0A098C1S8_9BACT</name>